<feature type="signal peptide" evidence="2">
    <location>
        <begin position="1"/>
        <end position="20"/>
    </location>
</feature>
<sequence>MWWLVVGRFLCWTAARGAAAGREDPAIQHRASLRSPGFKPYREQRWDQLLGRGGGENEADIGPPPSLLSAWGRAARERALAPLPSTIVSASAAPLQQHWAPGPPATFSFSWPAISSRQPPRGPDVTKTARAFVPVWPRAAPAVGGKGARARASCACERPWHVAPRETGGLRSNPRPFLPARNAKLAAAREPAPAPNACVSDGTKPAAAAARPPPARAKAKAGKWKAPRAIVERRREWRICSLLVPARFWNARFWGTANARAGGED</sequence>
<feature type="chain" id="PRO_5025546783" evidence="2">
    <location>
        <begin position="21"/>
        <end position="265"/>
    </location>
</feature>
<keyword evidence="2" id="KW-0732">Signal</keyword>
<proteinExistence type="predicted"/>
<gene>
    <name evidence="3" type="ORF">BDY21DRAFT_363061</name>
</gene>
<evidence type="ECO:0000256" key="2">
    <source>
        <dbReference type="SAM" id="SignalP"/>
    </source>
</evidence>
<dbReference type="Proteomes" id="UP000799766">
    <property type="component" value="Unassembled WGS sequence"/>
</dbReference>
<dbReference type="AlphaFoldDB" id="A0A6A6P2L1"/>
<feature type="region of interest" description="Disordered" evidence="1">
    <location>
        <begin position="194"/>
        <end position="221"/>
    </location>
</feature>
<dbReference type="EMBL" id="MU001678">
    <property type="protein sequence ID" value="KAF2458119.1"/>
    <property type="molecule type" value="Genomic_DNA"/>
</dbReference>
<organism evidence="3 4">
    <name type="scientific">Lineolata rhizophorae</name>
    <dbReference type="NCBI Taxonomy" id="578093"/>
    <lineage>
        <taxon>Eukaryota</taxon>
        <taxon>Fungi</taxon>
        <taxon>Dikarya</taxon>
        <taxon>Ascomycota</taxon>
        <taxon>Pezizomycotina</taxon>
        <taxon>Dothideomycetes</taxon>
        <taxon>Dothideomycetes incertae sedis</taxon>
        <taxon>Lineolatales</taxon>
        <taxon>Lineolataceae</taxon>
        <taxon>Lineolata</taxon>
    </lineage>
</organism>
<protein>
    <submittedName>
        <fullName evidence="3">Uncharacterized protein</fullName>
    </submittedName>
</protein>
<reference evidence="3" key="1">
    <citation type="journal article" date="2020" name="Stud. Mycol.">
        <title>101 Dothideomycetes genomes: a test case for predicting lifestyles and emergence of pathogens.</title>
        <authorList>
            <person name="Haridas S."/>
            <person name="Albert R."/>
            <person name="Binder M."/>
            <person name="Bloem J."/>
            <person name="Labutti K."/>
            <person name="Salamov A."/>
            <person name="Andreopoulos B."/>
            <person name="Baker S."/>
            <person name="Barry K."/>
            <person name="Bills G."/>
            <person name="Bluhm B."/>
            <person name="Cannon C."/>
            <person name="Castanera R."/>
            <person name="Culley D."/>
            <person name="Daum C."/>
            <person name="Ezra D."/>
            <person name="Gonzalez J."/>
            <person name="Henrissat B."/>
            <person name="Kuo A."/>
            <person name="Liang C."/>
            <person name="Lipzen A."/>
            <person name="Lutzoni F."/>
            <person name="Magnuson J."/>
            <person name="Mondo S."/>
            <person name="Nolan M."/>
            <person name="Ohm R."/>
            <person name="Pangilinan J."/>
            <person name="Park H.-J."/>
            <person name="Ramirez L."/>
            <person name="Alfaro M."/>
            <person name="Sun H."/>
            <person name="Tritt A."/>
            <person name="Yoshinaga Y."/>
            <person name="Zwiers L.-H."/>
            <person name="Turgeon B."/>
            <person name="Goodwin S."/>
            <person name="Spatafora J."/>
            <person name="Crous P."/>
            <person name="Grigoriev I."/>
        </authorList>
    </citation>
    <scope>NUCLEOTIDE SEQUENCE</scope>
    <source>
        <strain evidence="3">ATCC 16933</strain>
    </source>
</reference>
<name>A0A6A6P2L1_9PEZI</name>
<evidence type="ECO:0000256" key="1">
    <source>
        <dbReference type="SAM" id="MobiDB-lite"/>
    </source>
</evidence>
<keyword evidence="4" id="KW-1185">Reference proteome</keyword>
<accession>A0A6A6P2L1</accession>
<evidence type="ECO:0000313" key="4">
    <source>
        <dbReference type="Proteomes" id="UP000799766"/>
    </source>
</evidence>
<evidence type="ECO:0000313" key="3">
    <source>
        <dbReference type="EMBL" id="KAF2458119.1"/>
    </source>
</evidence>